<feature type="chain" id="PRO_5040785480" evidence="8">
    <location>
        <begin position="23"/>
        <end position="258"/>
    </location>
</feature>
<feature type="transmembrane region" description="Helical" evidence="7">
    <location>
        <begin position="74"/>
        <end position="100"/>
    </location>
</feature>
<evidence type="ECO:0000259" key="9">
    <source>
        <dbReference type="Pfam" id="PF09335"/>
    </source>
</evidence>
<evidence type="ECO:0000256" key="2">
    <source>
        <dbReference type="ARBA" id="ARBA00010792"/>
    </source>
</evidence>
<accession>A0A9X2L5F2</accession>
<comment type="caution">
    <text evidence="10">The sequence shown here is derived from an EMBL/GenBank/DDBJ whole genome shotgun (WGS) entry which is preliminary data.</text>
</comment>
<dbReference type="InterPro" id="IPR032818">
    <property type="entry name" value="DedA-like"/>
</dbReference>
<proteinExistence type="inferred from homology"/>
<feature type="transmembrane region" description="Helical" evidence="7">
    <location>
        <begin position="229"/>
        <end position="249"/>
    </location>
</feature>
<evidence type="ECO:0000256" key="4">
    <source>
        <dbReference type="ARBA" id="ARBA00022692"/>
    </source>
</evidence>
<keyword evidence="8" id="KW-0732">Signal</keyword>
<dbReference type="Proteomes" id="UP001139125">
    <property type="component" value="Unassembled WGS sequence"/>
</dbReference>
<dbReference type="RefSeq" id="WP_255135582.1">
    <property type="nucleotide sequence ID" value="NZ_JANDBC010000003.1"/>
</dbReference>
<dbReference type="EMBL" id="JANDBC010000003">
    <property type="protein sequence ID" value="MCP9292684.1"/>
    <property type="molecule type" value="Genomic_DNA"/>
</dbReference>
<comment type="subcellular location">
    <subcellularLocation>
        <location evidence="1 7">Cell membrane</location>
        <topology evidence="1 7">Multi-pass membrane protein</topology>
    </subcellularLocation>
</comment>
<dbReference type="PANTHER" id="PTHR30353">
    <property type="entry name" value="INNER MEMBRANE PROTEIN DEDA-RELATED"/>
    <property type="match status" value="1"/>
</dbReference>
<keyword evidence="5 7" id="KW-1133">Transmembrane helix</keyword>
<dbReference type="GO" id="GO:0005886">
    <property type="term" value="C:plasma membrane"/>
    <property type="evidence" value="ECO:0007669"/>
    <property type="project" value="UniProtKB-SubCell"/>
</dbReference>
<dbReference type="InterPro" id="IPR032816">
    <property type="entry name" value="VTT_dom"/>
</dbReference>
<evidence type="ECO:0000256" key="7">
    <source>
        <dbReference type="RuleBase" id="RU367016"/>
    </source>
</evidence>
<evidence type="ECO:0000256" key="8">
    <source>
        <dbReference type="SAM" id="SignalP"/>
    </source>
</evidence>
<evidence type="ECO:0000256" key="6">
    <source>
        <dbReference type="ARBA" id="ARBA00023136"/>
    </source>
</evidence>
<organism evidence="10 11">
    <name type="scientific">Gracilimonas sediminicola</name>
    <dbReference type="NCBI Taxonomy" id="2952158"/>
    <lineage>
        <taxon>Bacteria</taxon>
        <taxon>Pseudomonadati</taxon>
        <taxon>Balneolota</taxon>
        <taxon>Balneolia</taxon>
        <taxon>Balneolales</taxon>
        <taxon>Balneolaceae</taxon>
        <taxon>Gracilimonas</taxon>
    </lineage>
</organism>
<keyword evidence="3 7" id="KW-1003">Cell membrane</keyword>
<protein>
    <submittedName>
        <fullName evidence="10">DedA family protein</fullName>
    </submittedName>
</protein>
<gene>
    <name evidence="10" type="ORF">NM125_13935</name>
</gene>
<keyword evidence="6 7" id="KW-0472">Membrane</keyword>
<feature type="transmembrane region" description="Helical" evidence="7">
    <location>
        <begin position="203"/>
        <end position="223"/>
    </location>
</feature>
<feature type="domain" description="VTT" evidence="9">
    <location>
        <begin position="98"/>
        <end position="210"/>
    </location>
</feature>
<comment type="similarity">
    <text evidence="2 7">Belongs to the DedA family.</text>
</comment>
<dbReference type="PANTHER" id="PTHR30353:SF15">
    <property type="entry name" value="INNER MEMBRANE PROTEIN YABI"/>
    <property type="match status" value="1"/>
</dbReference>
<evidence type="ECO:0000256" key="3">
    <source>
        <dbReference type="ARBA" id="ARBA00022475"/>
    </source>
</evidence>
<dbReference type="Pfam" id="PF09335">
    <property type="entry name" value="VTT_dom"/>
    <property type="match status" value="1"/>
</dbReference>
<evidence type="ECO:0000313" key="11">
    <source>
        <dbReference type="Proteomes" id="UP001139125"/>
    </source>
</evidence>
<keyword evidence="4 7" id="KW-0812">Transmembrane</keyword>
<name>A0A9X2L5F2_9BACT</name>
<feature type="transmembrane region" description="Helical" evidence="7">
    <location>
        <begin position="107"/>
        <end position="128"/>
    </location>
</feature>
<evidence type="ECO:0000313" key="10">
    <source>
        <dbReference type="EMBL" id="MCP9292684.1"/>
    </source>
</evidence>
<keyword evidence="11" id="KW-1185">Reference proteome</keyword>
<evidence type="ECO:0000256" key="5">
    <source>
        <dbReference type="ARBA" id="ARBA00022989"/>
    </source>
</evidence>
<feature type="signal peptide" evidence="8">
    <location>
        <begin position="1"/>
        <end position="22"/>
    </location>
</feature>
<dbReference type="AlphaFoldDB" id="A0A9X2L5F2"/>
<evidence type="ECO:0000256" key="1">
    <source>
        <dbReference type="ARBA" id="ARBA00004651"/>
    </source>
</evidence>
<sequence length="258" mass="28728">MKLIHFCIFLILVVGTSIPVSGTPKQANDSVSQNLEAPDTTGQLSDTLKLKKDSLQKLVPYLDDVEADSKNKLLVLYMLAIILATFMSEDLACIGAGLMAAQGIIDFWPAAIAATAGIFIGDFTLYFAGRLMGNGIFNIPPFKWMVKKENVYSAEAWFEKKGPVILVLSRFIPGSRFPVYLSAGILKTGFWTFLLYFGLTALLWTPTFVWLSVFAGNELLLFYEAYEEYAVWAALAVFIFILVLLKYLVPEMKKKFGV</sequence>
<reference evidence="10" key="1">
    <citation type="submission" date="2022-06" db="EMBL/GenBank/DDBJ databases">
        <title>Gracilimonas sp. CAU 1638 isolated from sea sediment.</title>
        <authorList>
            <person name="Kim W."/>
        </authorList>
    </citation>
    <scope>NUCLEOTIDE SEQUENCE</scope>
    <source>
        <strain evidence="10">CAU 1638</strain>
    </source>
</reference>